<dbReference type="Pfam" id="PF12698">
    <property type="entry name" value="ABC2_membrane_3"/>
    <property type="match status" value="1"/>
</dbReference>
<keyword evidence="3 6" id="KW-0812">Transmembrane</keyword>
<feature type="transmembrane region" description="Helical" evidence="6">
    <location>
        <begin position="368"/>
        <end position="386"/>
    </location>
</feature>
<dbReference type="InterPro" id="IPR051449">
    <property type="entry name" value="ABC-2_transporter_component"/>
</dbReference>
<keyword evidence="4 6" id="KW-1133">Transmembrane helix</keyword>
<feature type="transmembrane region" description="Helical" evidence="6">
    <location>
        <begin position="230"/>
        <end position="255"/>
    </location>
</feature>
<evidence type="ECO:0000256" key="4">
    <source>
        <dbReference type="ARBA" id="ARBA00022989"/>
    </source>
</evidence>
<evidence type="ECO:0000256" key="5">
    <source>
        <dbReference type="ARBA" id="ARBA00023136"/>
    </source>
</evidence>
<evidence type="ECO:0000313" key="8">
    <source>
        <dbReference type="EMBL" id="MCC9272710.1"/>
    </source>
</evidence>
<dbReference type="GO" id="GO:0005886">
    <property type="term" value="C:plasma membrane"/>
    <property type="evidence" value="ECO:0007669"/>
    <property type="project" value="UniProtKB-SubCell"/>
</dbReference>
<dbReference type="Proteomes" id="UP000813384">
    <property type="component" value="Unassembled WGS sequence"/>
</dbReference>
<evidence type="ECO:0000256" key="2">
    <source>
        <dbReference type="ARBA" id="ARBA00022475"/>
    </source>
</evidence>
<feature type="transmembrane region" description="Helical" evidence="6">
    <location>
        <begin position="338"/>
        <end position="356"/>
    </location>
</feature>
<feature type="transmembrane region" description="Helical" evidence="6">
    <location>
        <begin position="177"/>
        <end position="201"/>
    </location>
</feature>
<accession>A0A9E3ZR83</accession>
<keyword evidence="2" id="KW-1003">Cell membrane</keyword>
<organism evidence="8 9">
    <name type="scientific">Enterococcus aquimarinus</name>
    <dbReference type="NCBI Taxonomy" id="328396"/>
    <lineage>
        <taxon>Bacteria</taxon>
        <taxon>Bacillati</taxon>
        <taxon>Bacillota</taxon>
        <taxon>Bacilli</taxon>
        <taxon>Lactobacillales</taxon>
        <taxon>Enterococcaceae</taxon>
        <taxon>Enterococcus</taxon>
    </lineage>
</organism>
<dbReference type="PANTHER" id="PTHR30294">
    <property type="entry name" value="MEMBRANE COMPONENT OF ABC TRANSPORTER YHHJ-RELATED"/>
    <property type="match status" value="1"/>
</dbReference>
<feature type="transmembrane region" description="Helical" evidence="6">
    <location>
        <begin position="21"/>
        <end position="38"/>
    </location>
</feature>
<evidence type="ECO:0000259" key="7">
    <source>
        <dbReference type="Pfam" id="PF12698"/>
    </source>
</evidence>
<name>A0A9E3ZR83_9ENTE</name>
<reference evidence="8" key="2">
    <citation type="submission" date="2021-11" db="EMBL/GenBank/DDBJ databases">
        <authorList>
            <person name="Gilroy R."/>
        </authorList>
    </citation>
    <scope>NUCLEOTIDE SEQUENCE</scope>
    <source>
        <strain evidence="8">150</strain>
    </source>
</reference>
<reference evidence="8" key="1">
    <citation type="journal article" date="2021" name="PeerJ">
        <title>Extensive microbial diversity within the chicken gut microbiome revealed by metagenomics and culture.</title>
        <authorList>
            <person name="Gilroy R."/>
            <person name="Ravi A."/>
            <person name="Getino M."/>
            <person name="Pursley I."/>
            <person name="Horton D.L."/>
            <person name="Alikhan N.F."/>
            <person name="Baker D."/>
            <person name="Gharbi K."/>
            <person name="Hall N."/>
            <person name="Watson M."/>
            <person name="Adriaenssens E.M."/>
            <person name="Foster-Nyarko E."/>
            <person name="Jarju S."/>
            <person name="Secka A."/>
            <person name="Antonio M."/>
            <person name="Oren A."/>
            <person name="Chaudhuri R.R."/>
            <person name="La Ragione R."/>
            <person name="Hildebrand F."/>
            <person name="Pallen M.J."/>
        </authorList>
    </citation>
    <scope>NUCLEOTIDE SEQUENCE</scope>
    <source>
        <strain evidence="8">150</strain>
    </source>
</reference>
<dbReference type="AlphaFoldDB" id="A0A9E3ZR83"/>
<evidence type="ECO:0000256" key="3">
    <source>
        <dbReference type="ARBA" id="ARBA00022692"/>
    </source>
</evidence>
<dbReference type="PANTHER" id="PTHR30294:SF29">
    <property type="entry name" value="MULTIDRUG ABC TRANSPORTER PERMEASE YBHS-RELATED"/>
    <property type="match status" value="1"/>
</dbReference>
<evidence type="ECO:0000256" key="6">
    <source>
        <dbReference type="SAM" id="Phobius"/>
    </source>
</evidence>
<gene>
    <name evidence="8" type="ORF">K8V42_00170</name>
</gene>
<feature type="domain" description="ABC-2 type transporter transmembrane" evidence="7">
    <location>
        <begin position="20"/>
        <end position="385"/>
    </location>
</feature>
<proteinExistence type="predicted"/>
<dbReference type="EMBL" id="JAJJVO010000002">
    <property type="protein sequence ID" value="MCC9272710.1"/>
    <property type="molecule type" value="Genomic_DNA"/>
</dbReference>
<comment type="caution">
    <text evidence="8">The sequence shown here is derived from an EMBL/GenBank/DDBJ whole genome shotgun (WGS) entry which is preliminary data.</text>
</comment>
<dbReference type="InterPro" id="IPR013525">
    <property type="entry name" value="ABC2_TM"/>
</dbReference>
<evidence type="ECO:0000313" key="9">
    <source>
        <dbReference type="Proteomes" id="UP000813384"/>
    </source>
</evidence>
<dbReference type="GO" id="GO:0140359">
    <property type="term" value="F:ABC-type transporter activity"/>
    <property type="evidence" value="ECO:0007669"/>
    <property type="project" value="InterPro"/>
</dbReference>
<sequence>MSKFWVITKDVYRKNVRSISFIIMLLVPFIAAAGLYIINQVTDNATEEGDTIGVVVQGDSDLLNTVEVQTVLDSMTVLNSKEQGEEQLKEEEIDGLLLLSVEKDQINGEFYSSNTMPQVTMALNQQLNQLQSSLRAKALGLSEEEVASLNASVPFSVQKITFNENGEMNTEEDFTSIRLVVGMATTILLFIFIVTYASIIAQEIASEKGTRIMEVILSSVSARSHFYGKLAGILLVALTQIVVYAVSIGLGFYWLKNNSTVQAFLAEFSIRDILGEFLAYTLLYLILGILIYAVLAALCGSLVSKVEDVSKAILPVTYLSLAGYMIGLSLGMANPDHLVIRVTSFIPFFSSYTMPIRLANNFVSTGEVLLSLMILVLSIVGLIIFSERMYKANVLVYNDNGIFAALKQSVSLMTKNKSGGVQDHE</sequence>
<feature type="transmembrane region" description="Helical" evidence="6">
    <location>
        <begin position="277"/>
        <end position="300"/>
    </location>
</feature>
<keyword evidence="5 6" id="KW-0472">Membrane</keyword>
<protein>
    <submittedName>
        <fullName evidence="8">ABC transporter permease</fullName>
    </submittedName>
</protein>
<feature type="transmembrane region" description="Helical" evidence="6">
    <location>
        <begin position="312"/>
        <end position="332"/>
    </location>
</feature>
<comment type="subcellular location">
    <subcellularLocation>
        <location evidence="1">Cell membrane</location>
        <topology evidence="1">Multi-pass membrane protein</topology>
    </subcellularLocation>
</comment>
<evidence type="ECO:0000256" key="1">
    <source>
        <dbReference type="ARBA" id="ARBA00004651"/>
    </source>
</evidence>